<dbReference type="InterPro" id="IPR019594">
    <property type="entry name" value="Glu/Gly-bd"/>
</dbReference>
<evidence type="ECO:0000256" key="2">
    <source>
        <dbReference type="ARBA" id="ARBA00022448"/>
    </source>
</evidence>
<keyword evidence="13" id="KW-1071">Ligand-gated ion channel</keyword>
<dbReference type="SUPFAM" id="SSF53850">
    <property type="entry name" value="Periplasmic binding protein-like II"/>
    <property type="match status" value="1"/>
</dbReference>
<feature type="binding site" evidence="16">
    <location>
        <position position="323"/>
    </location>
    <ligand>
        <name>L-glutamate</name>
        <dbReference type="ChEBI" id="CHEBI:29985"/>
    </ligand>
</feature>
<keyword evidence="9 19" id="KW-0472">Membrane</keyword>
<feature type="disulfide bond" evidence="18">
    <location>
        <begin position="383"/>
        <end position="441"/>
    </location>
</feature>
<evidence type="ECO:0000256" key="6">
    <source>
        <dbReference type="ARBA" id="ARBA00022989"/>
    </source>
</evidence>
<evidence type="ECO:0000256" key="19">
    <source>
        <dbReference type="SAM" id="Phobius"/>
    </source>
</evidence>
<sequence length="595" mass="68153">MLKDTLKGERDTINKEFQGNFEKIEIFIYFLLIGNWTEVDGWNFDKNFEKTWHYGLDSTSSNFNGQNLKIVVYLEEPFVTRANNSIGYEGFCIDLIKEMSLILNFTWTIIEVKDGAYGVEDDIGKWNGVIGMLQKHEADLSVSALTITYSRSSVVDFTLPFMHLGIAILLGKQSDDSQNNSLFTFLEPLSFSVWISLLAAYLVVSCTMWLLARFSPYEWFDVQQIDERDKSMDNHKNQFSLLNSLWFAVGSLMQQGSDVIPRAAATRTVAVVWWMFTLILISTYTAQLAAFLTVERMTTPIESAGDLASQQKIKFGTLRNGSTMDFFRESKIPIYERMWSVMQSNSPYSFVNSSKEGIARVKAGNYAYMMESSMLEYYMEKDCELQTIGGLLDSKGYGIALPKGSPLRHIFSKTVLQLQERTILEALKNKWWKSRRELKKCSQYSTTKGSFQSVFGIFYVLLAGLIIAVLMSFGEFCIESRENNFRLELTIPGKIFMLLFSRRKPKNRKKLLNIQLDEIDNGESSSYSIKYDPDLHSALSSIDNRSNGQLSMSPRHNSFDFSGDIRRFSRFIPLNEGNLITRRMSTYSATRESKD</sequence>
<evidence type="ECO:0000256" key="18">
    <source>
        <dbReference type="PIRSR" id="PIRSR601508-3"/>
    </source>
</evidence>
<dbReference type="SMART" id="SM00079">
    <property type="entry name" value="PBPe"/>
    <property type="match status" value="1"/>
</dbReference>
<comment type="similarity">
    <text evidence="1">Belongs to the glutamate-gated ion channel (TC 1.A.10.1) family.</text>
</comment>
<feature type="binding site" evidence="16">
    <location>
        <position position="322"/>
    </location>
    <ligand>
        <name>L-glutamate</name>
        <dbReference type="ChEBI" id="CHEBI:29985"/>
    </ligand>
</feature>
<feature type="site" description="Interaction with the cone snail toxin Con-ikot-ikot" evidence="17">
    <location>
        <position position="328"/>
    </location>
</feature>
<evidence type="ECO:0000313" key="23">
    <source>
        <dbReference type="WBParaSite" id="SVE_0101500.1"/>
    </source>
</evidence>
<dbReference type="PANTHER" id="PTHR18966">
    <property type="entry name" value="IONOTROPIC GLUTAMATE RECEPTOR"/>
    <property type="match status" value="1"/>
</dbReference>
<keyword evidence="2" id="KW-0813">Transport</keyword>
<evidence type="ECO:0000256" key="10">
    <source>
        <dbReference type="ARBA" id="ARBA00023170"/>
    </source>
</evidence>
<evidence type="ECO:0000259" key="21">
    <source>
        <dbReference type="SMART" id="SM00918"/>
    </source>
</evidence>
<dbReference type="WBParaSite" id="SVE_0101500.1">
    <property type="protein sequence ID" value="SVE_0101500.1"/>
    <property type="gene ID" value="SVE_0101500"/>
</dbReference>
<keyword evidence="6 19" id="KW-1133">Transmembrane helix</keyword>
<evidence type="ECO:0000313" key="22">
    <source>
        <dbReference type="Proteomes" id="UP000035680"/>
    </source>
</evidence>
<evidence type="ECO:0000256" key="7">
    <source>
        <dbReference type="ARBA" id="ARBA00023018"/>
    </source>
</evidence>
<feature type="transmembrane region" description="Helical" evidence="19">
    <location>
        <begin position="454"/>
        <end position="473"/>
    </location>
</feature>
<dbReference type="FunFam" id="3.40.190.10:FF:000060">
    <property type="entry name" value="Glutamate receptor ionotropic, kainate 1"/>
    <property type="match status" value="1"/>
</dbReference>
<keyword evidence="10" id="KW-0675">Receptor</keyword>
<dbReference type="SMART" id="SM00918">
    <property type="entry name" value="Lig_chan-Glu_bd"/>
    <property type="match status" value="1"/>
</dbReference>
<dbReference type="SUPFAM" id="SSF81324">
    <property type="entry name" value="Voltage-gated potassium channels"/>
    <property type="match status" value="1"/>
</dbReference>
<evidence type="ECO:0000256" key="15">
    <source>
        <dbReference type="ARBA" id="ARBA00034104"/>
    </source>
</evidence>
<keyword evidence="18" id="KW-1015">Disulfide bond</keyword>
<keyword evidence="5" id="KW-0732">Signal</keyword>
<keyword evidence="8" id="KW-0406">Ion transport</keyword>
<organism evidence="22 23">
    <name type="scientific">Strongyloides venezuelensis</name>
    <name type="common">Threadworm</name>
    <dbReference type="NCBI Taxonomy" id="75913"/>
    <lineage>
        <taxon>Eukaryota</taxon>
        <taxon>Metazoa</taxon>
        <taxon>Ecdysozoa</taxon>
        <taxon>Nematoda</taxon>
        <taxon>Chromadorea</taxon>
        <taxon>Rhabditida</taxon>
        <taxon>Tylenchina</taxon>
        <taxon>Panagrolaimomorpha</taxon>
        <taxon>Strongyloidoidea</taxon>
        <taxon>Strongyloididae</taxon>
        <taxon>Strongyloides</taxon>
    </lineage>
</organism>
<dbReference type="Gene3D" id="1.10.287.70">
    <property type="match status" value="1"/>
</dbReference>
<evidence type="ECO:0000256" key="1">
    <source>
        <dbReference type="ARBA" id="ARBA00008685"/>
    </source>
</evidence>
<evidence type="ECO:0000256" key="8">
    <source>
        <dbReference type="ARBA" id="ARBA00023065"/>
    </source>
</evidence>
<dbReference type="InterPro" id="IPR001320">
    <property type="entry name" value="Iontro_rcpt_C"/>
</dbReference>
<keyword evidence="4 19" id="KW-0812">Transmembrane</keyword>
<keyword evidence="22" id="KW-1185">Reference proteome</keyword>
<feature type="binding site" evidence="16">
    <location>
        <position position="146"/>
    </location>
    <ligand>
        <name>L-glutamate</name>
        <dbReference type="ChEBI" id="CHEBI:29985"/>
    </ligand>
</feature>
<keyword evidence="7" id="KW-0770">Synapse</keyword>
<feature type="transmembrane region" description="Helical" evidence="19">
    <location>
        <begin position="271"/>
        <end position="294"/>
    </location>
</feature>
<dbReference type="PRINTS" id="PR00177">
    <property type="entry name" value="NMDARECEPTOR"/>
</dbReference>
<evidence type="ECO:0000259" key="20">
    <source>
        <dbReference type="SMART" id="SM00079"/>
    </source>
</evidence>
<feature type="transmembrane region" description="Helical" evidence="19">
    <location>
        <begin position="191"/>
        <end position="212"/>
    </location>
</feature>
<dbReference type="FunFam" id="3.40.190.10:FF:000255">
    <property type="entry name" value="GLutamate Receptor family (AMPA)"/>
    <property type="match status" value="1"/>
</dbReference>
<evidence type="ECO:0000256" key="11">
    <source>
        <dbReference type="ARBA" id="ARBA00023180"/>
    </source>
</evidence>
<dbReference type="GO" id="GO:0038023">
    <property type="term" value="F:signaling receptor activity"/>
    <property type="evidence" value="ECO:0007669"/>
    <property type="project" value="InterPro"/>
</dbReference>
<feature type="binding site" evidence="16">
    <location>
        <position position="151"/>
    </location>
    <ligand>
        <name>L-glutamate</name>
        <dbReference type="ChEBI" id="CHEBI:29985"/>
    </ligand>
</feature>
<reference evidence="22" key="1">
    <citation type="submission" date="2014-07" db="EMBL/GenBank/DDBJ databases">
        <authorList>
            <person name="Martin A.A"/>
            <person name="De Silva N."/>
        </authorList>
    </citation>
    <scope>NUCLEOTIDE SEQUENCE</scope>
</reference>
<dbReference type="InterPro" id="IPR001508">
    <property type="entry name" value="Iono_Glu_rcpt_met"/>
</dbReference>
<keyword evidence="11" id="KW-0325">Glycoprotein</keyword>
<dbReference type="Pfam" id="PF00060">
    <property type="entry name" value="Lig_chan"/>
    <property type="match status" value="1"/>
</dbReference>
<comment type="subcellular location">
    <subcellularLocation>
        <location evidence="15">Postsynaptic cell membrane</location>
        <topology evidence="15">Multi-pass membrane protein</topology>
    </subcellularLocation>
</comment>
<evidence type="ECO:0000256" key="5">
    <source>
        <dbReference type="ARBA" id="ARBA00022729"/>
    </source>
</evidence>
<feature type="domain" description="Ionotropic glutamate receptor L-glutamate and glycine-binding" evidence="21">
    <location>
        <begin position="77"/>
        <end position="135"/>
    </location>
</feature>
<evidence type="ECO:0000256" key="13">
    <source>
        <dbReference type="ARBA" id="ARBA00023286"/>
    </source>
</evidence>
<evidence type="ECO:0000256" key="16">
    <source>
        <dbReference type="PIRSR" id="PIRSR601508-1"/>
    </source>
</evidence>
<proteinExistence type="inferred from homology"/>
<evidence type="ECO:0000256" key="4">
    <source>
        <dbReference type="ARBA" id="ARBA00022692"/>
    </source>
</evidence>
<protein>
    <submittedName>
        <fullName evidence="23">Glutamate receptor ionotropic, kainate 2</fullName>
    </submittedName>
</protein>
<feature type="binding site" evidence="16">
    <location>
        <position position="371"/>
    </location>
    <ligand>
        <name>L-glutamate</name>
        <dbReference type="ChEBI" id="CHEBI:29985"/>
    </ligand>
</feature>
<reference evidence="23" key="2">
    <citation type="submission" date="2015-08" db="UniProtKB">
        <authorList>
            <consortium name="WormBaseParasite"/>
        </authorList>
    </citation>
    <scope>IDENTIFICATION</scope>
</reference>
<dbReference type="Proteomes" id="UP000035680">
    <property type="component" value="Unassembled WGS sequence"/>
</dbReference>
<dbReference type="STRING" id="75913.A0A0K0EWW1"/>
<dbReference type="GO" id="GO:0045211">
    <property type="term" value="C:postsynaptic membrane"/>
    <property type="evidence" value="ECO:0007669"/>
    <property type="project" value="UniProtKB-SubCell"/>
</dbReference>
<evidence type="ECO:0000256" key="9">
    <source>
        <dbReference type="ARBA" id="ARBA00023136"/>
    </source>
</evidence>
<evidence type="ECO:0000256" key="12">
    <source>
        <dbReference type="ARBA" id="ARBA00023257"/>
    </source>
</evidence>
<dbReference type="GO" id="GO:0015276">
    <property type="term" value="F:ligand-gated monoatomic ion channel activity"/>
    <property type="evidence" value="ECO:0007669"/>
    <property type="project" value="InterPro"/>
</dbReference>
<feature type="domain" description="Ionotropic glutamate receptor C-terminal" evidence="20">
    <location>
        <begin position="67"/>
        <end position="434"/>
    </location>
</feature>
<keyword evidence="3" id="KW-1003">Cell membrane</keyword>
<dbReference type="FunFam" id="1.10.287.70:FF:000010">
    <property type="entry name" value="Putative glutamate receptor ionotropic kainate 1"/>
    <property type="match status" value="1"/>
</dbReference>
<dbReference type="Pfam" id="PF10613">
    <property type="entry name" value="Lig_chan-Glu_bd"/>
    <property type="match status" value="1"/>
</dbReference>
<evidence type="ECO:0000256" key="3">
    <source>
        <dbReference type="ARBA" id="ARBA00022475"/>
    </source>
</evidence>
<evidence type="ECO:0000256" key="14">
    <source>
        <dbReference type="ARBA" id="ARBA00023303"/>
    </source>
</evidence>
<feature type="site" description="Crucial to convey clamshell closure to channel opening" evidence="17">
    <location>
        <position position="301"/>
    </location>
</feature>
<dbReference type="InterPro" id="IPR015683">
    <property type="entry name" value="Ionotropic_Glu_rcpt"/>
</dbReference>
<dbReference type="AlphaFoldDB" id="A0A0K0EWW1"/>
<evidence type="ECO:0000256" key="17">
    <source>
        <dbReference type="PIRSR" id="PIRSR601508-2"/>
    </source>
</evidence>
<keyword evidence="12" id="KW-0628">Postsynaptic cell membrane</keyword>
<name>A0A0K0EWW1_STRVS</name>
<dbReference type="Gene3D" id="3.40.190.10">
    <property type="entry name" value="Periplasmic binding protein-like II"/>
    <property type="match status" value="2"/>
</dbReference>
<keyword evidence="14" id="KW-0407">Ion channel</keyword>
<accession>A0A0K0EWW1</accession>